<dbReference type="PANTHER" id="PTHR42535">
    <property type="entry name" value="OOKINETE PROTEIN, PUTATIVE-RELATED"/>
    <property type="match status" value="1"/>
</dbReference>
<feature type="domain" description="LamG-like jellyroll fold" evidence="3">
    <location>
        <begin position="376"/>
        <end position="520"/>
    </location>
</feature>
<gene>
    <name evidence="4" type="ORF">METZ01_LOCUS138466</name>
</gene>
<accession>A0A381Z9R5</accession>
<keyword evidence="1" id="KW-0732">Signal</keyword>
<reference evidence="4" key="1">
    <citation type="submission" date="2018-05" db="EMBL/GenBank/DDBJ databases">
        <authorList>
            <person name="Lanie J.A."/>
            <person name="Ng W.-L."/>
            <person name="Kazmierczak K.M."/>
            <person name="Andrzejewski T.M."/>
            <person name="Davidsen T.M."/>
            <person name="Wayne K.J."/>
            <person name="Tettelin H."/>
            <person name="Glass J.I."/>
            <person name="Rusch D."/>
            <person name="Podicherti R."/>
            <person name="Tsui H.-C.T."/>
            <person name="Winkler M.E."/>
        </authorList>
    </citation>
    <scope>NUCLEOTIDE SEQUENCE</scope>
</reference>
<dbReference type="InterPro" id="IPR013320">
    <property type="entry name" value="ConA-like_dom_sf"/>
</dbReference>
<keyword evidence="2" id="KW-1015">Disulfide bond</keyword>
<evidence type="ECO:0000256" key="2">
    <source>
        <dbReference type="ARBA" id="ARBA00023157"/>
    </source>
</evidence>
<evidence type="ECO:0000313" key="4">
    <source>
        <dbReference type="EMBL" id="SVA85612.1"/>
    </source>
</evidence>
<dbReference type="PANTHER" id="PTHR42535:SF2">
    <property type="entry name" value="CHROMOSOME UNDETERMINED SCAFFOLD_146, WHOLE GENOME SHOTGUN SEQUENCE"/>
    <property type="match status" value="1"/>
</dbReference>
<dbReference type="AlphaFoldDB" id="A0A381Z9R5"/>
<name>A0A381Z9R5_9ZZZZ</name>
<feature type="non-terminal residue" evidence="4">
    <location>
        <position position="1"/>
    </location>
</feature>
<feature type="domain" description="LamG-like jellyroll fold" evidence="3">
    <location>
        <begin position="153"/>
        <end position="294"/>
    </location>
</feature>
<protein>
    <recommendedName>
        <fullName evidence="3">LamG-like jellyroll fold domain-containing protein</fullName>
    </recommendedName>
</protein>
<feature type="non-terminal residue" evidence="4">
    <location>
        <position position="893"/>
    </location>
</feature>
<dbReference type="SMART" id="SM00560">
    <property type="entry name" value="LamGL"/>
    <property type="match status" value="2"/>
</dbReference>
<organism evidence="4">
    <name type="scientific">marine metagenome</name>
    <dbReference type="NCBI Taxonomy" id="408172"/>
    <lineage>
        <taxon>unclassified sequences</taxon>
        <taxon>metagenomes</taxon>
        <taxon>ecological metagenomes</taxon>
    </lineage>
</organism>
<dbReference type="Gene3D" id="2.60.120.200">
    <property type="match status" value="4"/>
</dbReference>
<dbReference type="InterPro" id="IPR006558">
    <property type="entry name" value="LamG-like"/>
</dbReference>
<evidence type="ECO:0000256" key="1">
    <source>
        <dbReference type="ARBA" id="ARBA00022729"/>
    </source>
</evidence>
<proteinExistence type="predicted"/>
<dbReference type="EMBL" id="UINC01020375">
    <property type="protein sequence ID" value="SVA85612.1"/>
    <property type="molecule type" value="Genomic_DNA"/>
</dbReference>
<dbReference type="Pfam" id="PF13385">
    <property type="entry name" value="Laminin_G_3"/>
    <property type="match status" value="3"/>
</dbReference>
<sequence>SIFDCADEDLLIGRMDLGNPVYLNGGIDDVSLWSVALSQENIQSYMSSSPSGDETGLVGYWNFNEGEGTTLTDLSGNDNNGTINGASWTGDAAPVVTPVFGCTDSYAENYNPDATVDDGSCSGYPDNGEYSLSFDGVDDYVDCSNGQNLNVVDNFTIEANIKWVSGELGYVFHKWGSSGIGVQIIGPNTEYYSLNNNSLCLWINVNGTWYSFDSPSNSIQLNKWHHIAAIYENGEVSLYIDGVSQEVSQNDDISGPIDDHLGETLGIGGKSVPSNSFNGYVDELRFWSTVRSQEEIQSYMTASVPVDEQDLVGYWKFNAAADDILYDHSGNQSHGAIEGATWDEDVQPIPEENNSLSFDGVDDYVDLGNNNLFNFNDFTVSLWFKSTWSGGGGDWIYLFGRDNHWGFWLQNAGNIRFSIEQPNGVWGNVESEGIFTDDSWHHASVTRDSETGEFALYIDGNFDQDNEDIMMGGEYSSSDLSGEIICDDNLYIGYHPVGSPGWFDGSVDEITIWNTALSASEIQAYMSTSLTGSETGLVGYWNFNEGDGTTLTDQTSNDNDGTINGATWSTDVPPTSGGNNALSFDGVDDYVNMGIEFFSLDLGTGDDCNYTISVAVNVEDLSNNPVLLGNSDLNSGLYLQINSSGQVILKIGQEAFVSTDEIIFENTWHHLIVNTDCYHYNRLWVDGVEYDIEDRNMDLSSPGRNLYLGFSNGLDNGQEYNGLMDELSIFHSLITQDDFDSYDFSIPEYIPDLMGYWNFNEGVGDNLTDLSGGYITPNGISYDGNNDGTINGATWSDDGAPVQPASFASLSVGTVDAVANSAVLVPIEVDLMGESISSVEIHFGGFQGHVDFVAVDTTETLVGDAEWNIEINEQEDLLITGTYGAAEISTNGT</sequence>
<evidence type="ECO:0000259" key="3">
    <source>
        <dbReference type="SMART" id="SM00560"/>
    </source>
</evidence>
<dbReference type="SUPFAM" id="SSF49899">
    <property type="entry name" value="Concanavalin A-like lectins/glucanases"/>
    <property type="match status" value="4"/>
</dbReference>